<feature type="compositionally biased region" description="Basic and acidic residues" evidence="1">
    <location>
        <begin position="220"/>
        <end position="241"/>
    </location>
</feature>
<comment type="caution">
    <text evidence="2">The sequence shown here is derived from an EMBL/GenBank/DDBJ whole genome shotgun (WGS) entry which is preliminary data.</text>
</comment>
<feature type="compositionally biased region" description="Basic and acidic residues" evidence="1">
    <location>
        <begin position="56"/>
        <end position="66"/>
    </location>
</feature>
<dbReference type="EMBL" id="CAKKNE010000004">
    <property type="protein sequence ID" value="CAH0372929.1"/>
    <property type="molecule type" value="Genomic_DNA"/>
</dbReference>
<feature type="compositionally biased region" description="Basic residues" evidence="1">
    <location>
        <begin position="1"/>
        <end position="11"/>
    </location>
</feature>
<evidence type="ECO:0000256" key="1">
    <source>
        <dbReference type="SAM" id="MobiDB-lite"/>
    </source>
</evidence>
<feature type="compositionally biased region" description="Basic and acidic residues" evidence="1">
    <location>
        <begin position="201"/>
        <end position="211"/>
    </location>
</feature>
<protein>
    <submittedName>
        <fullName evidence="2">Uncharacterized protein</fullName>
    </submittedName>
</protein>
<keyword evidence="3" id="KW-1185">Reference proteome</keyword>
<accession>A0A8J2STS5</accession>
<feature type="region of interest" description="Disordered" evidence="1">
    <location>
        <begin position="37"/>
        <end position="90"/>
    </location>
</feature>
<gene>
    <name evidence="2" type="ORF">PECAL_4P00890</name>
</gene>
<organism evidence="2 3">
    <name type="scientific">Pelagomonas calceolata</name>
    <dbReference type="NCBI Taxonomy" id="35677"/>
    <lineage>
        <taxon>Eukaryota</taxon>
        <taxon>Sar</taxon>
        <taxon>Stramenopiles</taxon>
        <taxon>Ochrophyta</taxon>
        <taxon>Pelagophyceae</taxon>
        <taxon>Pelagomonadales</taxon>
        <taxon>Pelagomonadaceae</taxon>
        <taxon>Pelagomonas</taxon>
    </lineage>
</organism>
<sequence>MFKKRTLKGQKKATAPKVDAPAEDTAAALDDAKFAQEARKRARGLSAQALVAPKPTKAEEAPKEPAADADALGGLGRDFGASHTGASAAAAVHEKALEEYLANQEAPAEPAPAPAASRDDALYAVPKLEGLEDVSKDAERAFAKGGTHGFGVTGTAEVEVETDSAANARLCAEEAAKRRRAVNALPVSSAILPEDRERMLELPPDHDESLIGKRGPHLWRRGDPAEERRKAQRRGRAERCR</sequence>
<feature type="compositionally biased region" description="Low complexity" evidence="1">
    <location>
        <begin position="68"/>
        <end position="90"/>
    </location>
</feature>
<evidence type="ECO:0000313" key="3">
    <source>
        <dbReference type="Proteomes" id="UP000789595"/>
    </source>
</evidence>
<feature type="region of interest" description="Disordered" evidence="1">
    <location>
        <begin position="201"/>
        <end position="241"/>
    </location>
</feature>
<reference evidence="2" key="1">
    <citation type="submission" date="2021-11" db="EMBL/GenBank/DDBJ databases">
        <authorList>
            <consortium name="Genoscope - CEA"/>
            <person name="William W."/>
        </authorList>
    </citation>
    <scope>NUCLEOTIDE SEQUENCE</scope>
</reference>
<evidence type="ECO:0000313" key="2">
    <source>
        <dbReference type="EMBL" id="CAH0372929.1"/>
    </source>
</evidence>
<name>A0A8J2STS5_9STRA</name>
<feature type="region of interest" description="Disordered" evidence="1">
    <location>
        <begin position="100"/>
        <end position="119"/>
    </location>
</feature>
<feature type="region of interest" description="Disordered" evidence="1">
    <location>
        <begin position="1"/>
        <end position="24"/>
    </location>
</feature>
<dbReference type="Proteomes" id="UP000789595">
    <property type="component" value="Unassembled WGS sequence"/>
</dbReference>
<dbReference type="AlphaFoldDB" id="A0A8J2STS5"/>
<proteinExistence type="predicted"/>